<accession>A0A859QEK2</accession>
<dbReference type="EMBL" id="CP041240">
    <property type="protein sequence ID" value="QLL64373.1"/>
    <property type="molecule type" value="Genomic_DNA"/>
</dbReference>
<evidence type="ECO:0000256" key="1">
    <source>
        <dbReference type="SAM" id="MobiDB-lite"/>
    </source>
</evidence>
<proteinExistence type="predicted"/>
<evidence type="ECO:0000313" key="2">
    <source>
        <dbReference type="EMBL" id="QLL64373.1"/>
    </source>
</evidence>
<keyword evidence="3" id="KW-1185">Reference proteome</keyword>
<name>A0A859QEK2_9HYPH</name>
<geneLocation type="plasmid" evidence="3">
    <name>pemeittgr7b</name>
</geneLocation>
<keyword evidence="2" id="KW-0614">Plasmid</keyword>
<dbReference type="AlphaFoldDB" id="A0A859QEK2"/>
<dbReference type="Proteomes" id="UP000510721">
    <property type="component" value="Plasmid pEmeITTGR7b"/>
</dbReference>
<organism evidence="2 3">
    <name type="scientific">Sinorhizobium mexicanum</name>
    <dbReference type="NCBI Taxonomy" id="375549"/>
    <lineage>
        <taxon>Bacteria</taxon>
        <taxon>Pseudomonadati</taxon>
        <taxon>Pseudomonadota</taxon>
        <taxon>Alphaproteobacteria</taxon>
        <taxon>Hyphomicrobiales</taxon>
        <taxon>Rhizobiaceae</taxon>
        <taxon>Sinorhizobium/Ensifer group</taxon>
        <taxon>Sinorhizobium</taxon>
    </lineage>
</organism>
<dbReference type="KEGG" id="emx:FKV68_23370"/>
<sequence>MAQGAQGSVHCFSLRTYQDRRFDQKRAARSSTQTADRVTFDRPQGESRTIRWQNRCCRTCARTAWPDITSKRTASSGPPQQNVIERFFNKFKQFRSIATRYDKEPATFSRP</sequence>
<protein>
    <submittedName>
        <fullName evidence="2">Transposase</fullName>
    </submittedName>
</protein>
<reference evidence="2 3" key="1">
    <citation type="submission" date="2019-06" db="EMBL/GenBank/DDBJ databases">
        <title>Complete genome sequence of Ensifer mexicanus ITTG R7 isolated from nodules of Acacia angustissima (Mill.) Kuntze.</title>
        <authorList>
            <person name="Rincon-Rosales R."/>
            <person name="Rogel M.A."/>
            <person name="Guerrero G."/>
            <person name="Rincon-Molina C.I."/>
            <person name="Lopez-Lopez A."/>
            <person name="Martinez-Romero E."/>
        </authorList>
    </citation>
    <scope>NUCLEOTIDE SEQUENCE [LARGE SCALE GENOMIC DNA]</scope>
    <source>
        <strain evidence="2 3">ITTG R7</strain>
        <plasmid evidence="3">pemeittgr7b</plasmid>
    </source>
</reference>
<feature type="region of interest" description="Disordered" evidence="1">
    <location>
        <begin position="23"/>
        <end position="47"/>
    </location>
</feature>
<evidence type="ECO:0000313" key="3">
    <source>
        <dbReference type="Proteomes" id="UP000510721"/>
    </source>
</evidence>
<feature type="compositionally biased region" description="Basic and acidic residues" evidence="1">
    <location>
        <begin position="38"/>
        <end position="47"/>
    </location>
</feature>
<gene>
    <name evidence="2" type="ORF">FKV68_23370</name>
</gene>